<keyword evidence="8 9" id="KW-0472">Membrane</keyword>
<evidence type="ECO:0000256" key="1">
    <source>
        <dbReference type="ARBA" id="ARBA00002442"/>
    </source>
</evidence>
<keyword evidence="5 9" id="KW-0812">Transmembrane</keyword>
<dbReference type="PANTHER" id="PTHR30071">
    <property type="entry name" value="HEME EXPORTER PROTEIN C"/>
    <property type="match status" value="1"/>
</dbReference>
<comment type="subcellular location">
    <subcellularLocation>
        <location evidence="9">Cell inner membrane</location>
    </subcellularLocation>
    <subcellularLocation>
        <location evidence="2">Membrane</location>
        <topology evidence="2">Multi-pass membrane protein</topology>
    </subcellularLocation>
</comment>
<dbReference type="AlphaFoldDB" id="A0A0D7UVN1"/>
<sequence>MWAFINKLRSPKWFYAISAKLQPLFWVAATLLLLVGTVWGLAFAPADYQQGNSFRIIYVHVPAAFLAQSIFVSMAVSGLVFMVWKIKVADMVATVMAPLGAAMTFVALFSGAVWGVPTWGTWWMWDARLTSMLILLFLYLGVIALRGAFSSRDSGSRAASVLAMVGVINIPIIKYSVDWWYTLHQPATFTITGRSAMTMDMWAPLLIMVLGFYSFFIALTLMRTRSEILRREANKRWVRELAEETN</sequence>
<reference evidence="11 12" key="1">
    <citation type="submission" date="2020-03" db="EMBL/GenBank/DDBJ databases">
        <title>Complete Genome Sequence of Halomonas meridiana strain Eplume2, isolated from hydrothermal-plume in the north east Pacific Ocean.</title>
        <authorList>
            <person name="Kurihara Y."/>
            <person name="Kawai S."/>
            <person name="Sakai A."/>
            <person name="Galipon J."/>
            <person name="Arakawa K."/>
        </authorList>
    </citation>
    <scope>NUCLEOTIDE SEQUENCE [LARGE SCALE GENOMIC DNA]</scope>
    <source>
        <strain evidence="11 12">Eplume2</strain>
    </source>
</reference>
<feature type="transmembrane region" description="Helical" evidence="9">
    <location>
        <begin position="129"/>
        <end position="149"/>
    </location>
</feature>
<dbReference type="EMBL" id="AP022869">
    <property type="protein sequence ID" value="BCB72943.1"/>
    <property type="molecule type" value="Genomic_DNA"/>
</dbReference>
<evidence type="ECO:0000313" key="12">
    <source>
        <dbReference type="Proteomes" id="UP000501053"/>
    </source>
</evidence>
<protein>
    <recommendedName>
        <fullName evidence="4 9">Heme exporter protein C</fullName>
    </recommendedName>
    <alternativeName>
        <fullName evidence="9">Cytochrome c-type biogenesis protein</fullName>
    </alternativeName>
</protein>
<dbReference type="GO" id="GO:0017004">
    <property type="term" value="P:cytochrome complex assembly"/>
    <property type="evidence" value="ECO:0007669"/>
    <property type="project" value="UniProtKB-KW"/>
</dbReference>
<evidence type="ECO:0000256" key="4">
    <source>
        <dbReference type="ARBA" id="ARBA00016463"/>
    </source>
</evidence>
<evidence type="ECO:0000256" key="9">
    <source>
        <dbReference type="RuleBase" id="RU364092"/>
    </source>
</evidence>
<dbReference type="GO" id="GO:0005886">
    <property type="term" value="C:plasma membrane"/>
    <property type="evidence" value="ECO:0007669"/>
    <property type="project" value="UniProtKB-SubCell"/>
</dbReference>
<feature type="domain" description="Cytochrome c assembly protein" evidence="10">
    <location>
        <begin position="13"/>
        <end position="184"/>
    </location>
</feature>
<gene>
    <name evidence="9 11" type="primary">ccmC</name>
    <name evidence="11" type="ORF">HMEPL2_32940</name>
</gene>
<comment type="similarity">
    <text evidence="3 9">Belongs to the CcmC/CycZ/HelC family.</text>
</comment>
<evidence type="ECO:0000313" key="11">
    <source>
        <dbReference type="EMBL" id="BCB72943.1"/>
    </source>
</evidence>
<dbReference type="InterPro" id="IPR003557">
    <property type="entry name" value="Cyt_c_biogenesis_CcmC"/>
</dbReference>
<dbReference type="InterPro" id="IPR045062">
    <property type="entry name" value="Cyt_c_biogenesis_CcsA/CcmC"/>
</dbReference>
<dbReference type="GO" id="GO:0020037">
    <property type="term" value="F:heme binding"/>
    <property type="evidence" value="ECO:0007669"/>
    <property type="project" value="InterPro"/>
</dbReference>
<evidence type="ECO:0000256" key="2">
    <source>
        <dbReference type="ARBA" id="ARBA00004141"/>
    </source>
</evidence>
<dbReference type="NCBIfam" id="TIGR01191">
    <property type="entry name" value="ccmC"/>
    <property type="match status" value="1"/>
</dbReference>
<evidence type="ECO:0000259" key="10">
    <source>
        <dbReference type="Pfam" id="PF01578"/>
    </source>
</evidence>
<feature type="transmembrane region" description="Helical" evidence="9">
    <location>
        <begin position="96"/>
        <end position="117"/>
    </location>
</feature>
<keyword evidence="7 9" id="KW-1133">Transmembrane helix</keyword>
<evidence type="ECO:0000256" key="5">
    <source>
        <dbReference type="ARBA" id="ARBA00022692"/>
    </source>
</evidence>
<name>A0A0D7UVN1_9GAMM</name>
<dbReference type="RefSeq" id="WP_044629994.1">
    <property type="nucleotide sequence ID" value="NZ_AP022869.1"/>
</dbReference>
<evidence type="ECO:0000256" key="6">
    <source>
        <dbReference type="ARBA" id="ARBA00022748"/>
    </source>
</evidence>
<dbReference type="OrthoDB" id="9778550at2"/>
<dbReference type="Pfam" id="PF01578">
    <property type="entry name" value="Cytochrom_C_asm"/>
    <property type="match status" value="1"/>
</dbReference>
<feature type="transmembrane region" description="Helical" evidence="9">
    <location>
        <begin position="161"/>
        <end position="181"/>
    </location>
</feature>
<evidence type="ECO:0000256" key="8">
    <source>
        <dbReference type="ARBA" id="ARBA00023136"/>
    </source>
</evidence>
<keyword evidence="9" id="KW-1003">Cell membrane</keyword>
<dbReference type="InterPro" id="IPR002541">
    <property type="entry name" value="Cyt_c_assembly"/>
</dbReference>
<keyword evidence="9" id="KW-0813">Transport</keyword>
<accession>A0A0D7UVN1</accession>
<evidence type="ECO:0000256" key="3">
    <source>
        <dbReference type="ARBA" id="ARBA00005840"/>
    </source>
</evidence>
<feature type="transmembrane region" description="Helical" evidence="9">
    <location>
        <begin position="201"/>
        <end position="221"/>
    </location>
</feature>
<keyword evidence="6 9" id="KW-0201">Cytochrome c-type biogenesis</keyword>
<feature type="transmembrane region" description="Helical" evidence="9">
    <location>
        <begin position="56"/>
        <end position="84"/>
    </location>
</feature>
<comment type="caution">
    <text evidence="9">Lacks conserved residue(s) required for the propagation of feature annotation.</text>
</comment>
<organism evidence="11 12">
    <name type="scientific">Vreelandella aquamarina</name>
    <dbReference type="NCBI Taxonomy" id="77097"/>
    <lineage>
        <taxon>Bacteria</taxon>
        <taxon>Pseudomonadati</taxon>
        <taxon>Pseudomonadota</taxon>
        <taxon>Gammaproteobacteria</taxon>
        <taxon>Oceanospirillales</taxon>
        <taxon>Halomonadaceae</taxon>
        <taxon>Vreelandella</taxon>
    </lineage>
</organism>
<dbReference type="PANTHER" id="PTHR30071:SF1">
    <property type="entry name" value="CYTOCHROME B_B6 PROTEIN-RELATED"/>
    <property type="match status" value="1"/>
</dbReference>
<dbReference type="GO" id="GO:0015232">
    <property type="term" value="F:heme transmembrane transporter activity"/>
    <property type="evidence" value="ECO:0007669"/>
    <property type="project" value="InterPro"/>
</dbReference>
<comment type="function">
    <text evidence="1 9">Required for the export of heme to the periplasm for the biogenesis of c-type cytochromes.</text>
</comment>
<dbReference type="PRINTS" id="PR01386">
    <property type="entry name" value="CCMCBIOGNSIS"/>
</dbReference>
<evidence type="ECO:0000256" key="7">
    <source>
        <dbReference type="ARBA" id="ARBA00022989"/>
    </source>
</evidence>
<dbReference type="Proteomes" id="UP000501053">
    <property type="component" value="Chromosome"/>
</dbReference>
<keyword evidence="12" id="KW-1185">Reference proteome</keyword>
<keyword evidence="9" id="KW-0997">Cell inner membrane</keyword>
<proteinExistence type="inferred from homology"/>